<dbReference type="EC" id="2.4.1.-" evidence="1"/>
<dbReference type="Proteomes" id="UP001209083">
    <property type="component" value="Chromosome"/>
</dbReference>
<feature type="domain" description="Protein O-mannosyl-transferase C-terminal four TM" evidence="4">
    <location>
        <begin position="364"/>
        <end position="569"/>
    </location>
</feature>
<keyword evidence="1" id="KW-0472">Membrane</keyword>
<feature type="transmembrane region" description="Helical" evidence="1">
    <location>
        <begin position="428"/>
        <end position="445"/>
    </location>
</feature>
<dbReference type="PANTHER" id="PTHR10050">
    <property type="entry name" value="DOLICHYL-PHOSPHATE-MANNOSE--PROTEIN MANNOSYLTRANSFERASE"/>
    <property type="match status" value="1"/>
</dbReference>
<comment type="pathway">
    <text evidence="1">Protein modification; protein glycosylation.</text>
</comment>
<keyword evidence="6" id="KW-1185">Reference proteome</keyword>
<feature type="transmembrane region" description="Helical" evidence="1">
    <location>
        <begin position="45"/>
        <end position="64"/>
    </location>
</feature>
<feature type="transmembrane region" description="Helical" evidence="1">
    <location>
        <begin position="193"/>
        <end position="211"/>
    </location>
</feature>
<feature type="region of interest" description="Disordered" evidence="2">
    <location>
        <begin position="1"/>
        <end position="20"/>
    </location>
</feature>
<dbReference type="InterPro" id="IPR038731">
    <property type="entry name" value="RgtA/B/C-like"/>
</dbReference>
<proteinExistence type="inferred from homology"/>
<dbReference type="InterPro" id="IPR032421">
    <property type="entry name" value="PMT_4TMC"/>
</dbReference>
<keyword evidence="1" id="KW-0812">Transmembrane</keyword>
<evidence type="ECO:0000313" key="5">
    <source>
        <dbReference type="EMBL" id="WGW12849.1"/>
    </source>
</evidence>
<evidence type="ECO:0000259" key="4">
    <source>
        <dbReference type="Pfam" id="PF16192"/>
    </source>
</evidence>
<evidence type="ECO:0000313" key="6">
    <source>
        <dbReference type="Proteomes" id="UP001209083"/>
    </source>
</evidence>
<evidence type="ECO:0000256" key="2">
    <source>
        <dbReference type="SAM" id="MobiDB-lite"/>
    </source>
</evidence>
<sequence>MNLLPNAPRTPERAQVPRRSQLAVRWPTETELRLTLLGIRAQSALWGWLLPIAIAVIGGALRFFRLGEPHTLIFDETYYVKDAYSYLFGGFERNWPDEPNDSFENGDQHIFLDEPEYAVHPPVGKWMIAAGLKIFGTDSSFGWRFAAAVVGTLSILMIARIARRLFGSTLLGATAGILLAVDGEHFVHSRTSLLDVFLMFWVLAAFGALLIDRDQSRIRLSRLMAGWYRAHPFGRRADDGTPTWTLGWWGPGLGLRPWRIVAGLCLGLALGTKWSALYFIVAFGLMTVLWDVGARRAAGVIPYLRATAIKDGIPAFISIVPVALLSYLASWTGWIRSSGGYDRQWAAEHPGHPADWLPDWLVSLAHYHFTTYGFHVGLSSDHPYKSNPWGWLVQWRPTSFYYESYGSGDAGCEAEKCSAAITSLGNPMLWWLGVIALLVCIGAWALRRDWRAGAICAGFAAGYLPWFQYQDRTIYTFYTIVFTPFVVLAVTYLLGLILGPEQRANAVGPELLRRFTARPAPPARRLWGALAAGLIVAIIVITFAYFYPIYSAQVIPYQSWNERMWLVTWI</sequence>
<comment type="function">
    <text evidence="1">Protein O-mannosyltransferase that catalyzes the transfer of a single mannose residue from a polyprenol phospho-mannosyl lipidic donor to the hydroxyl group of selected serine and threonine residues in acceptor proteins.</text>
</comment>
<dbReference type="PANTHER" id="PTHR10050:SF46">
    <property type="entry name" value="PROTEIN O-MANNOSYL-TRANSFERASE 2"/>
    <property type="match status" value="1"/>
</dbReference>
<keyword evidence="1" id="KW-1133">Transmembrane helix</keyword>
<keyword evidence="1" id="KW-1003">Cell membrane</keyword>
<organism evidence="5 6">
    <name type="scientific">Saxibacter everestensis</name>
    <dbReference type="NCBI Taxonomy" id="2909229"/>
    <lineage>
        <taxon>Bacteria</taxon>
        <taxon>Bacillati</taxon>
        <taxon>Actinomycetota</taxon>
        <taxon>Actinomycetes</taxon>
        <taxon>Micrococcales</taxon>
        <taxon>Brevibacteriaceae</taxon>
        <taxon>Saxibacter</taxon>
    </lineage>
</organism>
<comment type="subcellular location">
    <subcellularLocation>
        <location evidence="1">Cell membrane</location>
    </subcellularLocation>
</comment>
<comment type="similarity">
    <text evidence="1">Belongs to the glycosyltransferase 39 family.</text>
</comment>
<evidence type="ECO:0000259" key="3">
    <source>
        <dbReference type="Pfam" id="PF13231"/>
    </source>
</evidence>
<feature type="transmembrane region" description="Helical" evidence="1">
    <location>
        <begin position="475"/>
        <end position="498"/>
    </location>
</feature>
<feature type="transmembrane region" description="Helical" evidence="1">
    <location>
        <begin position="452"/>
        <end position="469"/>
    </location>
</feature>
<name>A0ABY8QX59_9MICO</name>
<feature type="transmembrane region" description="Helical" evidence="1">
    <location>
        <begin position="165"/>
        <end position="181"/>
    </location>
</feature>
<feature type="transmembrane region" description="Helical" evidence="1">
    <location>
        <begin position="141"/>
        <end position="159"/>
    </location>
</feature>
<dbReference type="RefSeq" id="WP_349639655.1">
    <property type="nucleotide sequence ID" value="NZ_CP090958.1"/>
</dbReference>
<feature type="domain" description="Glycosyltransferase RgtA/B/C/D-like" evidence="3">
    <location>
        <begin position="120"/>
        <end position="208"/>
    </location>
</feature>
<evidence type="ECO:0000256" key="1">
    <source>
        <dbReference type="RuleBase" id="RU367007"/>
    </source>
</evidence>
<dbReference type="GO" id="GO:0016757">
    <property type="term" value="F:glycosyltransferase activity"/>
    <property type="evidence" value="ECO:0007669"/>
    <property type="project" value="UniProtKB-KW"/>
</dbReference>
<dbReference type="Pfam" id="PF16192">
    <property type="entry name" value="PMT_4TMC"/>
    <property type="match status" value="1"/>
</dbReference>
<gene>
    <name evidence="5" type="ORF">LWF01_03485</name>
</gene>
<feature type="transmembrane region" description="Helical" evidence="1">
    <location>
        <begin position="276"/>
        <end position="294"/>
    </location>
</feature>
<dbReference type="EMBL" id="CP090958">
    <property type="protein sequence ID" value="WGW12849.1"/>
    <property type="molecule type" value="Genomic_DNA"/>
</dbReference>
<dbReference type="Pfam" id="PF13231">
    <property type="entry name" value="PMT_2"/>
    <property type="match status" value="1"/>
</dbReference>
<reference evidence="5 6" key="1">
    <citation type="submission" date="2023-05" db="EMBL/GenBank/DDBJ databases">
        <title>Lithophilousrod everest ZFBP1038 complete genpme.</title>
        <authorList>
            <person name="Tian M."/>
        </authorList>
    </citation>
    <scope>NUCLEOTIDE SEQUENCE [LARGE SCALE GENOMIC DNA]</scope>
    <source>
        <strain evidence="5 6">ZFBP1038</strain>
    </source>
</reference>
<protein>
    <recommendedName>
        <fullName evidence="1">Polyprenol-phosphate-mannose--protein mannosyltransferase</fullName>
        <ecNumber evidence="1">2.4.1.-</ecNumber>
    </recommendedName>
</protein>
<keyword evidence="1 5" id="KW-0328">Glycosyltransferase</keyword>
<feature type="transmembrane region" description="Helical" evidence="1">
    <location>
        <begin position="315"/>
        <end position="335"/>
    </location>
</feature>
<dbReference type="InterPro" id="IPR027005">
    <property type="entry name" value="PMT-like"/>
</dbReference>
<feature type="transmembrane region" description="Helical" evidence="1">
    <location>
        <begin position="526"/>
        <end position="547"/>
    </location>
</feature>
<accession>A0ABY8QX59</accession>
<keyword evidence="1 5" id="KW-0808">Transferase</keyword>